<dbReference type="Gene3D" id="3.40.30.10">
    <property type="entry name" value="Glutaredoxin"/>
    <property type="match status" value="1"/>
</dbReference>
<dbReference type="PROSITE" id="PS50405">
    <property type="entry name" value="GST_CTER"/>
    <property type="match status" value="1"/>
</dbReference>
<dbReference type="InterPro" id="IPR040079">
    <property type="entry name" value="Glutathione_S-Trfase"/>
</dbReference>
<evidence type="ECO:0000259" key="2">
    <source>
        <dbReference type="PROSITE" id="PS50405"/>
    </source>
</evidence>
<evidence type="ECO:0000259" key="1">
    <source>
        <dbReference type="PROSITE" id="PS50404"/>
    </source>
</evidence>
<dbReference type="Gene3D" id="1.20.1050.10">
    <property type="match status" value="1"/>
</dbReference>
<dbReference type="CDD" id="cd03048">
    <property type="entry name" value="GST_N_Ure2p_like"/>
    <property type="match status" value="1"/>
</dbReference>
<dbReference type="SFLD" id="SFLDG01151">
    <property type="entry name" value="Main.2:_Nu-like"/>
    <property type="match status" value="1"/>
</dbReference>
<evidence type="ECO:0000313" key="3">
    <source>
        <dbReference type="EMBL" id="MCO6409273.1"/>
    </source>
</evidence>
<dbReference type="SFLD" id="SFLDG00358">
    <property type="entry name" value="Main_(cytGST)"/>
    <property type="match status" value="1"/>
</dbReference>
<dbReference type="EMBL" id="JAAAML010000002">
    <property type="protein sequence ID" value="MCO6409273.1"/>
    <property type="molecule type" value="Genomic_DNA"/>
</dbReference>
<dbReference type="InterPro" id="IPR036249">
    <property type="entry name" value="Thioredoxin-like_sf"/>
</dbReference>
<reference evidence="3 4" key="1">
    <citation type="submission" date="2020-01" db="EMBL/GenBank/DDBJ databases">
        <title>Genomes of bacteria type strains.</title>
        <authorList>
            <person name="Chen J."/>
            <person name="Zhu S."/>
            <person name="Yang J."/>
        </authorList>
    </citation>
    <scope>NUCLEOTIDE SEQUENCE [LARGE SCALE GENOMIC DNA]</scope>
    <source>
        <strain evidence="3 4">DSM 16655</strain>
    </source>
</reference>
<feature type="domain" description="GST N-terminal" evidence="1">
    <location>
        <begin position="1"/>
        <end position="80"/>
    </location>
</feature>
<dbReference type="InterPro" id="IPR010987">
    <property type="entry name" value="Glutathione-S-Trfase_C-like"/>
</dbReference>
<dbReference type="SUPFAM" id="SSF47616">
    <property type="entry name" value="GST C-terminal domain-like"/>
    <property type="match status" value="1"/>
</dbReference>
<dbReference type="SFLD" id="SFLDS00019">
    <property type="entry name" value="Glutathione_Transferase_(cytos"/>
    <property type="match status" value="1"/>
</dbReference>
<protein>
    <submittedName>
        <fullName evidence="3">Glutathione S-transferase family protein</fullName>
    </submittedName>
</protein>
<dbReference type="Pfam" id="PF13410">
    <property type="entry name" value="GST_C_2"/>
    <property type="match status" value="1"/>
</dbReference>
<feature type="domain" description="GST C-terminal" evidence="2">
    <location>
        <begin position="84"/>
        <end position="206"/>
    </location>
</feature>
<dbReference type="PANTHER" id="PTHR44051">
    <property type="entry name" value="GLUTATHIONE S-TRANSFERASE-RELATED"/>
    <property type="match status" value="1"/>
</dbReference>
<evidence type="ECO:0000313" key="4">
    <source>
        <dbReference type="Proteomes" id="UP001320715"/>
    </source>
</evidence>
<dbReference type="Pfam" id="PF02798">
    <property type="entry name" value="GST_N"/>
    <property type="match status" value="1"/>
</dbReference>
<dbReference type="RefSeq" id="WP_252916183.1">
    <property type="nucleotide sequence ID" value="NZ_JAAAML010000002.1"/>
</dbReference>
<proteinExistence type="predicted"/>
<dbReference type="PROSITE" id="PS50404">
    <property type="entry name" value="GST_NTER"/>
    <property type="match status" value="1"/>
</dbReference>
<organism evidence="3 4">
    <name type="scientific">Hoeflea alexandrii</name>
    <dbReference type="NCBI Taxonomy" id="288436"/>
    <lineage>
        <taxon>Bacteria</taxon>
        <taxon>Pseudomonadati</taxon>
        <taxon>Pseudomonadota</taxon>
        <taxon>Alphaproteobacteria</taxon>
        <taxon>Hyphomicrobiales</taxon>
        <taxon>Rhizobiaceae</taxon>
        <taxon>Hoeflea</taxon>
    </lineage>
</organism>
<dbReference type="InterPro" id="IPR004045">
    <property type="entry name" value="Glutathione_S-Trfase_N"/>
</dbReference>
<name>A0ABT1CSY9_9HYPH</name>
<sequence length="230" mass="26141">MIKFFYNGAPNPLKIALFLEEAGMSYEAIPVDTKRGDQHSDSFRAINPNSKVPAIVDGDTAIFDSNAILLYLAEKADQFLTSEPEKNRGQLLSWLMFVASGIGPYSGQAVHFRHFAPGENEYARERYAHEARRHWQIIEDRLKLSPYMLGEDYSIVDMSVWGWASRIPFMMGEDAMADYPSIARLMTEINARPAAARAMALPDRHSFKQAFDEDAIRNLYPHIHAIRQSQ</sequence>
<accession>A0ABT1CSY9</accession>
<keyword evidence="4" id="KW-1185">Reference proteome</keyword>
<dbReference type="PANTHER" id="PTHR44051:SF19">
    <property type="entry name" value="DISULFIDE-BOND OXIDOREDUCTASE YFCG"/>
    <property type="match status" value="1"/>
</dbReference>
<dbReference type="InterPro" id="IPR036282">
    <property type="entry name" value="Glutathione-S-Trfase_C_sf"/>
</dbReference>
<dbReference type="SUPFAM" id="SSF52833">
    <property type="entry name" value="Thioredoxin-like"/>
    <property type="match status" value="1"/>
</dbReference>
<comment type="caution">
    <text evidence="3">The sequence shown here is derived from an EMBL/GenBank/DDBJ whole genome shotgun (WGS) entry which is preliminary data.</text>
</comment>
<gene>
    <name evidence="3" type="ORF">GTW23_13900</name>
</gene>
<dbReference type="Proteomes" id="UP001320715">
    <property type="component" value="Unassembled WGS sequence"/>
</dbReference>